<keyword evidence="1" id="KW-0378">Hydrolase</keyword>
<dbReference type="EMBL" id="FNAK01000001">
    <property type="protein sequence ID" value="SDD43620.1"/>
    <property type="molecule type" value="Genomic_DNA"/>
</dbReference>
<keyword evidence="5" id="KW-1185">Reference proteome</keyword>
<accession>A0A1G6UQB1</accession>
<dbReference type="GO" id="GO:0006508">
    <property type="term" value="P:proteolysis"/>
    <property type="evidence" value="ECO:0007669"/>
    <property type="project" value="InterPro"/>
</dbReference>
<sequence>MFKKLGFAMAAVLSMTAAPSTPAFAEEEDQIPLEAFTMLPMIQDARVSPDGKKLAVLRATSAAGNYIVDIYDTRRMDKEPVRLGSDKMQMQAAGWANSDRLYMTFRVQKERPNRLGSYYRFQRAIVDADGKGNWLELPEGSSLMSWFRSDKDEILLEMDANENRIPDVVRYNVNNGRTRTVIRGSTKISGFTNDVDGDIRGGTGFEVESGSIKYYARLKGDDDWELIKTITPDAETREDFDLLGFSVENPNEMYIRANNGEDKSGIYTYNLETKQLSERLFGLKSVDAGGIITGSQPHNLGKLLGYTYDSGEYKRFYTDPAEKALHDAVQALFPEDDVSLYSRSDDDNMIMVYVSSDTTPGTYYLLKNKAELIKIGDTYPLLDKSNLAEKKYIRYKARDGRTIYAYLTVPKGDGPHPGIVLPHGGPWVRETGGYDEWSQLLASRGYVVIQPNYRGSTGYGLDHWKAGDENWGLKMQDDLDDAAMYLVENGLSTKDELAMFGWSYGGYAAFAASMRDDNIYQCAVAGAGVSNLELLNAGLHNNPFLKELQRPTIKGVSPQKQVEKVNIPIFVVHGAIDERVPVIHSRQFVDELKKYGKDYKYTEMEGLDHFSNRFTHEHKKQFYTELLDWLSSDKCFGK</sequence>
<dbReference type="GO" id="GO:0004252">
    <property type="term" value="F:serine-type endopeptidase activity"/>
    <property type="evidence" value="ECO:0007669"/>
    <property type="project" value="TreeGrafter"/>
</dbReference>
<dbReference type="PANTHER" id="PTHR42776">
    <property type="entry name" value="SERINE PEPTIDASE S9 FAMILY MEMBER"/>
    <property type="match status" value="1"/>
</dbReference>
<dbReference type="Pfam" id="PF00326">
    <property type="entry name" value="Peptidase_S9"/>
    <property type="match status" value="1"/>
</dbReference>
<feature type="signal peptide" evidence="2">
    <location>
        <begin position="1"/>
        <end position="25"/>
    </location>
</feature>
<keyword evidence="4" id="KW-0645">Protease</keyword>
<keyword evidence="2" id="KW-0732">Signal</keyword>
<evidence type="ECO:0000256" key="1">
    <source>
        <dbReference type="ARBA" id="ARBA00022801"/>
    </source>
</evidence>
<dbReference type="InterPro" id="IPR029058">
    <property type="entry name" value="AB_hydrolase_fold"/>
</dbReference>
<dbReference type="SUPFAM" id="SSF53474">
    <property type="entry name" value="alpha/beta-Hydrolases"/>
    <property type="match status" value="1"/>
</dbReference>
<name>A0A1G6UQB1_9PROT</name>
<dbReference type="AlphaFoldDB" id="A0A1G6UQB1"/>
<feature type="domain" description="Peptidase S9 prolyl oligopeptidase catalytic" evidence="3">
    <location>
        <begin position="439"/>
        <end position="631"/>
    </location>
</feature>
<dbReference type="PANTHER" id="PTHR42776:SF27">
    <property type="entry name" value="DIPEPTIDYL PEPTIDASE FAMILY MEMBER 6"/>
    <property type="match status" value="1"/>
</dbReference>
<dbReference type="SUPFAM" id="SSF82171">
    <property type="entry name" value="DPP6 N-terminal domain-like"/>
    <property type="match status" value="1"/>
</dbReference>
<dbReference type="InterPro" id="IPR001375">
    <property type="entry name" value="Peptidase_S9_cat"/>
</dbReference>
<keyword evidence="4" id="KW-0031">Aminopeptidase</keyword>
<dbReference type="OrthoDB" id="128799at2"/>
<proteinExistence type="predicted"/>
<dbReference type="Gene3D" id="3.40.50.1820">
    <property type="entry name" value="alpha/beta hydrolase"/>
    <property type="match status" value="1"/>
</dbReference>
<evidence type="ECO:0000313" key="4">
    <source>
        <dbReference type="EMBL" id="SDD43620.1"/>
    </source>
</evidence>
<dbReference type="Proteomes" id="UP000183685">
    <property type="component" value="Unassembled WGS sequence"/>
</dbReference>
<reference evidence="4 5" key="1">
    <citation type="submission" date="2016-10" db="EMBL/GenBank/DDBJ databases">
        <authorList>
            <person name="de Groot N.N."/>
        </authorList>
    </citation>
    <scope>NUCLEOTIDE SEQUENCE [LARGE SCALE GENOMIC DNA]</scope>
    <source>
        <strain evidence="4 5">CGMCC 1.9109</strain>
    </source>
</reference>
<protein>
    <submittedName>
        <fullName evidence="4">Dipeptidyl aminopeptidase/acylaminoacyl peptidase</fullName>
    </submittedName>
</protein>
<organism evidence="4 5">
    <name type="scientific">Kordiimonas lacus</name>
    <dbReference type="NCBI Taxonomy" id="637679"/>
    <lineage>
        <taxon>Bacteria</taxon>
        <taxon>Pseudomonadati</taxon>
        <taxon>Pseudomonadota</taxon>
        <taxon>Alphaproteobacteria</taxon>
        <taxon>Kordiimonadales</taxon>
        <taxon>Kordiimonadaceae</taxon>
        <taxon>Kordiimonas</taxon>
    </lineage>
</organism>
<evidence type="ECO:0000256" key="2">
    <source>
        <dbReference type="SAM" id="SignalP"/>
    </source>
</evidence>
<feature type="chain" id="PRO_5010241524" evidence="2">
    <location>
        <begin position="26"/>
        <end position="638"/>
    </location>
</feature>
<dbReference type="RefSeq" id="WP_068307902.1">
    <property type="nucleotide sequence ID" value="NZ_FNAK01000001.1"/>
</dbReference>
<evidence type="ECO:0000313" key="5">
    <source>
        <dbReference type="Proteomes" id="UP000183685"/>
    </source>
</evidence>
<evidence type="ECO:0000259" key="3">
    <source>
        <dbReference type="Pfam" id="PF00326"/>
    </source>
</evidence>
<gene>
    <name evidence="4" type="ORF">SAMN04488071_0667</name>
</gene>
<dbReference type="STRING" id="637679.GCA_001550055_00224"/>
<dbReference type="GO" id="GO:0004177">
    <property type="term" value="F:aminopeptidase activity"/>
    <property type="evidence" value="ECO:0007669"/>
    <property type="project" value="UniProtKB-KW"/>
</dbReference>